<accession>A0AAE7CNJ3</accession>
<evidence type="ECO:0000313" key="2">
    <source>
        <dbReference type="EMBL" id="QIT47826.1"/>
    </source>
</evidence>
<keyword evidence="3" id="KW-1185">Reference proteome</keyword>
<protein>
    <recommendedName>
        <fullName evidence="5">DUF5642 domain-containing protein</fullName>
    </recommendedName>
</protein>
<sequence>MPATASGGRSLVDAVVFTPADWGRGFTARNPAESTPGTWAVLDGDCRWQRERLPAGVLAGLSRYSVRRDAGGAGSVTVTAVATVHASVTSADGQLVTTLEEVLRCPEQRPRDGELISGLTSTGTPFGAREQNYADDSVLEVGLYAERGGAAQPYRWMLARLGTVVVAVSVTGSKNHPQAELDQLGGNALARMLERVRQRLEAK</sequence>
<evidence type="ECO:0000313" key="3">
    <source>
        <dbReference type="Proteomes" id="UP000190306"/>
    </source>
</evidence>
<gene>
    <name evidence="1" type="ORF">AFM16_32810</name>
    <name evidence="2" type="ORF">HCX60_33375</name>
</gene>
<dbReference type="AlphaFoldDB" id="A0AAE7CNJ3"/>
<dbReference type="EMBL" id="CP050692">
    <property type="protein sequence ID" value="QIT47826.1"/>
    <property type="molecule type" value="Genomic_DNA"/>
</dbReference>
<dbReference type="Proteomes" id="UP000502504">
    <property type="component" value="Chromosome"/>
</dbReference>
<organism evidence="2 4">
    <name type="scientific">Streptomyces antibioticus</name>
    <dbReference type="NCBI Taxonomy" id="1890"/>
    <lineage>
        <taxon>Bacteria</taxon>
        <taxon>Bacillati</taxon>
        <taxon>Actinomycetota</taxon>
        <taxon>Actinomycetes</taxon>
        <taxon>Kitasatosporales</taxon>
        <taxon>Streptomycetaceae</taxon>
        <taxon>Streptomyces</taxon>
    </lineage>
</organism>
<evidence type="ECO:0000313" key="4">
    <source>
        <dbReference type="Proteomes" id="UP000502504"/>
    </source>
</evidence>
<evidence type="ECO:0008006" key="5">
    <source>
        <dbReference type="Google" id="ProtNLM"/>
    </source>
</evidence>
<evidence type="ECO:0000313" key="1">
    <source>
        <dbReference type="EMBL" id="OOQ48362.1"/>
    </source>
</evidence>
<dbReference type="RefSeq" id="WP_051780694.1">
    <property type="nucleotide sequence ID" value="NZ_CM007717.1"/>
</dbReference>
<proteinExistence type="predicted"/>
<dbReference type="EMBL" id="LHQL01000014">
    <property type="protein sequence ID" value="OOQ48362.1"/>
    <property type="molecule type" value="Genomic_DNA"/>
</dbReference>
<dbReference type="Proteomes" id="UP000190306">
    <property type="component" value="Chromosome"/>
</dbReference>
<reference evidence="2 4" key="2">
    <citation type="submission" date="2020-03" db="EMBL/GenBank/DDBJ databases">
        <title>Is there a link between lipid content and antibiotic production in Streptomyces?</title>
        <authorList>
            <person name="David M."/>
            <person name="Lejeune C."/>
            <person name="Abreu S."/>
            <person name="Thibessard A."/>
            <person name="Leblond P."/>
            <person name="Chaminade P."/>
            <person name="Virolle M.-J."/>
        </authorList>
    </citation>
    <scope>NUCLEOTIDE SEQUENCE [LARGE SCALE GENOMIC DNA]</scope>
    <source>
        <strain evidence="2 4">DSM 41481</strain>
    </source>
</reference>
<reference evidence="1 3" key="1">
    <citation type="submission" date="2015-07" db="EMBL/GenBank/DDBJ databases">
        <title>Draft Genome Sequence of Streptomyces antibioticus, IMRU 3720 reveals insights in the evolution of actinomycin biosynthetic gene clusters in Streptomyces.</title>
        <authorList>
            <person name="Crnovcic I."/>
            <person name="Ruckert C."/>
            <person name="Kalinowksi J."/>
            <person name="Keller U."/>
        </authorList>
    </citation>
    <scope>NUCLEOTIDE SEQUENCE [LARGE SCALE GENOMIC DNA]</scope>
    <source>
        <strain evidence="1 3">DSM 41481</strain>
    </source>
</reference>
<name>A0AAE7CNJ3_STRAT</name>